<evidence type="ECO:0000256" key="1">
    <source>
        <dbReference type="SAM" id="MobiDB-lite"/>
    </source>
</evidence>
<dbReference type="AlphaFoldDB" id="A0A6J4STK7"/>
<feature type="compositionally biased region" description="Basic and acidic residues" evidence="1">
    <location>
        <begin position="121"/>
        <end position="137"/>
    </location>
</feature>
<sequence length="206" mass="23108">GSRSDQAPAGDLRLHQAPLGEARLPTHRARHRQGRRAGLLVDGARASREPREARPAAPRPDQAARDRVARPRRRTGQVDRATGRAAARRPGRRRLAGARRGEHRGVRGRPVPGGWRGGRVRPADPRRVDDRGRDPARRLRGRPATGHRQGRRDRRRAARRGGDRQALLPRSRPHPPAARERDDGADPLARRARARARRRPVQERAV</sequence>
<dbReference type="GO" id="GO:0004252">
    <property type="term" value="F:serine-type endopeptidase activity"/>
    <property type="evidence" value="ECO:0007669"/>
    <property type="project" value="UniProtKB-EC"/>
</dbReference>
<proteinExistence type="predicted"/>
<protein>
    <submittedName>
        <fullName evidence="2">SOS-response repressor and protease LexA</fullName>
        <ecNumber evidence="2">3.4.21.88</ecNumber>
    </submittedName>
</protein>
<reference evidence="2" key="1">
    <citation type="submission" date="2020-02" db="EMBL/GenBank/DDBJ databases">
        <authorList>
            <person name="Meier V. D."/>
        </authorList>
    </citation>
    <scope>NUCLEOTIDE SEQUENCE</scope>
    <source>
        <strain evidence="2">AVDCRST_MAG67</strain>
    </source>
</reference>
<dbReference type="GO" id="GO:0006508">
    <property type="term" value="P:proteolysis"/>
    <property type="evidence" value="ECO:0007669"/>
    <property type="project" value="UniProtKB-KW"/>
</dbReference>
<keyword evidence="2" id="KW-0645">Protease</keyword>
<evidence type="ECO:0000313" key="2">
    <source>
        <dbReference type="EMBL" id="CAA9504933.1"/>
    </source>
</evidence>
<feature type="compositionally biased region" description="Basic residues" evidence="1">
    <location>
        <begin position="25"/>
        <end position="35"/>
    </location>
</feature>
<feature type="compositionally biased region" description="Basic and acidic residues" evidence="1">
    <location>
        <begin position="45"/>
        <end position="54"/>
    </location>
</feature>
<feature type="compositionally biased region" description="Basic residues" evidence="1">
    <location>
        <begin position="148"/>
        <end position="159"/>
    </location>
</feature>
<gene>
    <name evidence="2" type="ORF">AVDCRST_MAG67-2270</name>
</gene>
<feature type="non-terminal residue" evidence="2">
    <location>
        <position position="1"/>
    </location>
</feature>
<organism evidence="2">
    <name type="scientific">uncultured Solirubrobacteraceae bacterium</name>
    <dbReference type="NCBI Taxonomy" id="1162706"/>
    <lineage>
        <taxon>Bacteria</taxon>
        <taxon>Bacillati</taxon>
        <taxon>Actinomycetota</taxon>
        <taxon>Thermoleophilia</taxon>
        <taxon>Solirubrobacterales</taxon>
        <taxon>Solirubrobacteraceae</taxon>
        <taxon>environmental samples</taxon>
    </lineage>
</organism>
<keyword evidence="2" id="KW-0378">Hydrolase</keyword>
<accession>A0A6J4STK7</accession>
<dbReference type="EC" id="3.4.21.88" evidence="2"/>
<name>A0A6J4STK7_9ACTN</name>
<feature type="compositionally biased region" description="Basic residues" evidence="1">
    <location>
        <begin position="86"/>
        <end position="97"/>
    </location>
</feature>
<dbReference type="EMBL" id="CADCVQ010000090">
    <property type="protein sequence ID" value="CAA9504933.1"/>
    <property type="molecule type" value="Genomic_DNA"/>
</dbReference>
<feature type="compositionally biased region" description="Basic residues" evidence="1">
    <location>
        <begin position="190"/>
        <end position="199"/>
    </location>
</feature>
<feature type="region of interest" description="Disordered" evidence="1">
    <location>
        <begin position="1"/>
        <end position="206"/>
    </location>
</feature>
<feature type="non-terminal residue" evidence="2">
    <location>
        <position position="206"/>
    </location>
</feature>